<organism evidence="3 4">
    <name type="scientific">Cronartium quercuum f. sp. fusiforme G11</name>
    <dbReference type="NCBI Taxonomy" id="708437"/>
    <lineage>
        <taxon>Eukaryota</taxon>
        <taxon>Fungi</taxon>
        <taxon>Dikarya</taxon>
        <taxon>Basidiomycota</taxon>
        <taxon>Pucciniomycotina</taxon>
        <taxon>Pucciniomycetes</taxon>
        <taxon>Pucciniales</taxon>
        <taxon>Coleosporiaceae</taxon>
        <taxon>Cronartium</taxon>
    </lineage>
</organism>
<evidence type="ECO:0000313" key="4">
    <source>
        <dbReference type="Proteomes" id="UP000886653"/>
    </source>
</evidence>
<gene>
    <name evidence="3" type="ORF">CROQUDRAFT_134960</name>
</gene>
<keyword evidence="2" id="KW-0472">Membrane</keyword>
<dbReference type="AlphaFoldDB" id="A0A9P6T8X8"/>
<feature type="region of interest" description="Disordered" evidence="1">
    <location>
        <begin position="317"/>
        <end position="369"/>
    </location>
</feature>
<feature type="region of interest" description="Disordered" evidence="1">
    <location>
        <begin position="1"/>
        <end position="30"/>
    </location>
</feature>
<keyword evidence="2" id="KW-1133">Transmembrane helix</keyword>
<keyword evidence="4" id="KW-1185">Reference proteome</keyword>
<protein>
    <recommendedName>
        <fullName evidence="5">Transmembrane protein</fullName>
    </recommendedName>
</protein>
<feature type="compositionally biased region" description="Polar residues" evidence="1">
    <location>
        <begin position="7"/>
        <end position="17"/>
    </location>
</feature>
<feature type="transmembrane region" description="Helical" evidence="2">
    <location>
        <begin position="56"/>
        <end position="77"/>
    </location>
</feature>
<feature type="transmembrane region" description="Helical" evidence="2">
    <location>
        <begin position="121"/>
        <end position="138"/>
    </location>
</feature>
<dbReference type="Proteomes" id="UP000886653">
    <property type="component" value="Unassembled WGS sequence"/>
</dbReference>
<keyword evidence="2" id="KW-0812">Transmembrane</keyword>
<reference evidence="3" key="1">
    <citation type="submission" date="2013-11" db="EMBL/GenBank/DDBJ databases">
        <title>Genome sequence of the fusiform rust pathogen reveals effectors for host alternation and coevolution with pine.</title>
        <authorList>
            <consortium name="DOE Joint Genome Institute"/>
            <person name="Smith K."/>
            <person name="Pendleton A."/>
            <person name="Kubisiak T."/>
            <person name="Anderson C."/>
            <person name="Salamov A."/>
            <person name="Aerts A."/>
            <person name="Riley R."/>
            <person name="Clum A."/>
            <person name="Lindquist E."/>
            <person name="Ence D."/>
            <person name="Campbell M."/>
            <person name="Kronenberg Z."/>
            <person name="Feau N."/>
            <person name="Dhillon B."/>
            <person name="Hamelin R."/>
            <person name="Burleigh J."/>
            <person name="Smith J."/>
            <person name="Yandell M."/>
            <person name="Nelson C."/>
            <person name="Grigoriev I."/>
            <person name="Davis J."/>
        </authorList>
    </citation>
    <scope>NUCLEOTIDE SEQUENCE</scope>
    <source>
        <strain evidence="3">G11</strain>
    </source>
</reference>
<dbReference type="OrthoDB" id="10666906at2759"/>
<evidence type="ECO:0000313" key="3">
    <source>
        <dbReference type="EMBL" id="KAG0143481.1"/>
    </source>
</evidence>
<feature type="region of interest" description="Disordered" evidence="1">
    <location>
        <begin position="232"/>
        <end position="275"/>
    </location>
</feature>
<proteinExistence type="predicted"/>
<feature type="compositionally biased region" description="Acidic residues" evidence="1">
    <location>
        <begin position="262"/>
        <end position="274"/>
    </location>
</feature>
<name>A0A9P6T8X8_9BASI</name>
<feature type="compositionally biased region" description="Basic and acidic residues" evidence="1">
    <location>
        <begin position="358"/>
        <end position="369"/>
    </location>
</feature>
<evidence type="ECO:0000256" key="2">
    <source>
        <dbReference type="SAM" id="Phobius"/>
    </source>
</evidence>
<evidence type="ECO:0000256" key="1">
    <source>
        <dbReference type="SAM" id="MobiDB-lite"/>
    </source>
</evidence>
<feature type="compositionally biased region" description="Polar residues" evidence="1">
    <location>
        <begin position="324"/>
        <end position="333"/>
    </location>
</feature>
<feature type="compositionally biased region" description="Low complexity" evidence="1">
    <location>
        <begin position="21"/>
        <end position="30"/>
    </location>
</feature>
<sequence length="369" mass="42307">MEPDSTPPNQSTSLLKKQNNHEPNQQQEHQNYQTIESNQPTNPTQSIILPLPRPKLWLILSLISILDLFTTIYYIYLYHLDKTNHDLMIILNLHPNLIFSWNLSKAILLLIISTSRQIRSFGWIYAITGMISILLLIWTTNEYVQISHSNQIPKLFPILNISILLFFLPLLEWLGFLIIVGIKNSRNPFIGNSLGLGFSTKLEYWNWNEINDINAIERVILLEDDEFIETSNHHPNNVPEVEEVEESDQNSVTSSPTTTTTIEEEEGPDSDDIIDIPLPSIKTLSNSTNSTLRRRNRNNSWLAKQVDAFEQVEERRSLRRSSLPHQRTPSCSNACYHPIPPTSTPITGRFSVPSTPRKNPDLHDNSVTI</sequence>
<dbReference type="EMBL" id="MU167318">
    <property type="protein sequence ID" value="KAG0143481.1"/>
    <property type="molecule type" value="Genomic_DNA"/>
</dbReference>
<accession>A0A9P6T8X8</accession>
<evidence type="ECO:0008006" key="5">
    <source>
        <dbReference type="Google" id="ProtNLM"/>
    </source>
</evidence>
<comment type="caution">
    <text evidence="3">The sequence shown here is derived from an EMBL/GenBank/DDBJ whole genome shotgun (WGS) entry which is preliminary data.</text>
</comment>
<feature type="transmembrane region" description="Helical" evidence="2">
    <location>
        <begin position="158"/>
        <end position="182"/>
    </location>
</feature>